<dbReference type="InterPro" id="IPR010281">
    <property type="entry name" value="DUF885"/>
</dbReference>
<dbReference type="EMBL" id="BMRB01000003">
    <property type="protein sequence ID" value="GGS40330.1"/>
    <property type="molecule type" value="Genomic_DNA"/>
</dbReference>
<protein>
    <recommendedName>
        <fullName evidence="3">DUF885 domain-containing protein</fullName>
    </recommendedName>
</protein>
<gene>
    <name evidence="1" type="ORF">GCM10010171_38470</name>
</gene>
<dbReference type="Proteomes" id="UP000660680">
    <property type="component" value="Unassembled WGS sequence"/>
</dbReference>
<keyword evidence="2" id="KW-1185">Reference proteome</keyword>
<evidence type="ECO:0000313" key="1">
    <source>
        <dbReference type="EMBL" id="GGS40330.1"/>
    </source>
</evidence>
<evidence type="ECO:0008006" key="3">
    <source>
        <dbReference type="Google" id="ProtNLM"/>
    </source>
</evidence>
<dbReference type="AlphaFoldDB" id="A0A918LEV9"/>
<name>A0A918LEV9_9PSEU</name>
<proteinExistence type="predicted"/>
<dbReference type="PANTHER" id="PTHR33361">
    <property type="entry name" value="GLR0591 PROTEIN"/>
    <property type="match status" value="1"/>
</dbReference>
<reference evidence="1" key="2">
    <citation type="submission" date="2020-09" db="EMBL/GenBank/DDBJ databases">
        <authorList>
            <person name="Sun Q."/>
            <person name="Ohkuma M."/>
        </authorList>
    </citation>
    <scope>NUCLEOTIDE SEQUENCE</scope>
    <source>
        <strain evidence="1">JCM 3276</strain>
    </source>
</reference>
<accession>A0A918LEV9</accession>
<dbReference type="Pfam" id="PF05960">
    <property type="entry name" value="DUF885"/>
    <property type="match status" value="1"/>
</dbReference>
<dbReference type="PANTHER" id="PTHR33361:SF2">
    <property type="entry name" value="DUF885 DOMAIN-CONTAINING PROTEIN"/>
    <property type="match status" value="1"/>
</dbReference>
<reference evidence="1" key="1">
    <citation type="journal article" date="2014" name="Int. J. Syst. Evol. Microbiol.">
        <title>Complete genome sequence of Corynebacterium casei LMG S-19264T (=DSM 44701T), isolated from a smear-ripened cheese.</title>
        <authorList>
            <consortium name="US DOE Joint Genome Institute (JGI-PGF)"/>
            <person name="Walter F."/>
            <person name="Albersmeier A."/>
            <person name="Kalinowski J."/>
            <person name="Ruckert C."/>
        </authorList>
    </citation>
    <scope>NUCLEOTIDE SEQUENCE</scope>
    <source>
        <strain evidence="1">JCM 3276</strain>
    </source>
</reference>
<comment type="caution">
    <text evidence="1">The sequence shown here is derived from an EMBL/GenBank/DDBJ whole genome shotgun (WGS) entry which is preliminary data.</text>
</comment>
<evidence type="ECO:0000313" key="2">
    <source>
        <dbReference type="Proteomes" id="UP000660680"/>
    </source>
</evidence>
<organism evidence="1 2">
    <name type="scientific">Actinokineospora fastidiosa</name>
    <dbReference type="NCBI Taxonomy" id="1816"/>
    <lineage>
        <taxon>Bacteria</taxon>
        <taxon>Bacillati</taxon>
        <taxon>Actinomycetota</taxon>
        <taxon>Actinomycetes</taxon>
        <taxon>Pseudonocardiales</taxon>
        <taxon>Pseudonocardiaceae</taxon>
        <taxon>Actinokineospora</taxon>
    </lineage>
</organism>
<sequence length="548" mass="59541">MHKISDSYVDDLAALDPILATYEGIVGYDDRMPDLSPDGVAARAELARRALAAMAAAEPADKSEADAKAVFTERVGVVADLYDAGELTAPLNVIASAPQDIRQVFDLMATETADDWAVIAKRLAGVPDALAGYRAALLAAADAGQAPALRQVVKTAEQCRVAADGHFTGLVAGASVTSDALRADLDAAAGKAAAAYGELAEFLTGELAARAPREDAVGERRYQLWSRNFLGARIDLHEAYEWGWAEFSRVEAEIKQVAERIAPGAGIAGAAAALDADPRYRIAGKQAFQDWMQGLSDQALADLRGVHFDIPDRLMALECLIAPPGGVVGAYYTGPTEDFSRPGRMWWSVPDGKTDYSTWREVTTVYHEGAPGHHLQIATAVFQGDSLNRFQRSMAWVSGHGEGWALYAERLMREFGYLDDDGNLLGMLDAHLFRAARVVIDLGVHLDLEIPRGTGFHEGERWNAELALEFLRTRTITDPDCIADEVDRYLGWAGQAPAYKLGERLWLAARDEVKARKGSAFDLKEFHQRALEMGGMGLDTLRERLALL</sequence>